<dbReference type="EMBL" id="FRXO01000008">
    <property type="protein sequence ID" value="SHO66874.1"/>
    <property type="molecule type" value="Genomic_DNA"/>
</dbReference>
<protein>
    <recommendedName>
        <fullName evidence="3">DUF4114 domain-containing protein</fullName>
    </recommendedName>
</protein>
<reference evidence="1 2" key="1">
    <citation type="submission" date="2016-12" db="EMBL/GenBank/DDBJ databases">
        <authorList>
            <person name="Song W.-J."/>
            <person name="Kurnit D.M."/>
        </authorList>
    </citation>
    <scope>NUCLEOTIDE SEQUENCE [LARGE SCALE GENOMIC DNA]</scope>
    <source>
        <strain evidence="1 2">DSM 19599</strain>
    </source>
</reference>
<keyword evidence="2" id="KW-1185">Reference proteome</keyword>
<dbReference type="Proteomes" id="UP000186406">
    <property type="component" value="Unassembled WGS sequence"/>
</dbReference>
<organism evidence="1 2">
    <name type="scientific">Pseudoxanthobacter soli DSM 19599</name>
    <dbReference type="NCBI Taxonomy" id="1123029"/>
    <lineage>
        <taxon>Bacteria</taxon>
        <taxon>Pseudomonadati</taxon>
        <taxon>Pseudomonadota</taxon>
        <taxon>Alphaproteobacteria</taxon>
        <taxon>Hyphomicrobiales</taxon>
        <taxon>Segnochrobactraceae</taxon>
        <taxon>Pseudoxanthobacter</taxon>
    </lineage>
</organism>
<dbReference type="STRING" id="1123029.SAMN02745172_03534"/>
<name>A0A1M7ZPP0_9HYPH</name>
<dbReference type="AlphaFoldDB" id="A0A1M7ZPP0"/>
<accession>A0A1M7ZPP0</accession>
<dbReference type="RefSeq" id="WP_073631146.1">
    <property type="nucleotide sequence ID" value="NZ_FRXO01000008.1"/>
</dbReference>
<evidence type="ECO:0008006" key="3">
    <source>
        <dbReference type="Google" id="ProtNLM"/>
    </source>
</evidence>
<evidence type="ECO:0000313" key="1">
    <source>
        <dbReference type="EMBL" id="SHO66874.1"/>
    </source>
</evidence>
<dbReference type="OrthoDB" id="8429345at2"/>
<proteinExistence type="predicted"/>
<gene>
    <name evidence="1" type="ORF">SAMN02745172_03534</name>
</gene>
<evidence type="ECO:0000313" key="2">
    <source>
        <dbReference type="Proteomes" id="UP000186406"/>
    </source>
</evidence>
<sequence length="1098" mass="115330">MTTLTLNLTSTLQQSLTDTTPNGVWAYAVYFDANGLPHFTTLVDNGSLESGGVYDIELPQMGGGKIYFIVQSQDTANTNDLTSLLTGESTINWNNAAAWDFRYDSFEFSLLGSPGDAGNLTSVNGFGLPMDLSIAYPVSNAATQTRGYGISGSTLFSDLGQTASGVLTTYTSGALSGQTRMAISPTTSVGNNLTTYQASDWNAYLQSLEVASPGITISGFFNGAPDANNVYHNAAYFAYELSWDATHQNIDGTVGTFWLSPTEDSQVKGYIQITPDQLANSIYSTLGDAYIYTNQDDATPYTIAHSGSEAMNTGANTQWGTIFTQFLTGFSAGYFNVQGQSPNAGVTTPVNLNTNINWDPTYAFGHSLSGTATPVYMDPYSEVFFSNSNSYGSNYSDNLMSQYSQGGPLISLYDGTGNVGNINITIYDDSETPAGYTVPSIANYIPNATFEPVAANTNGLNIGLSFANQTMVLDESEASITFRFQTAEGVWSEVELSASANTITGSLWDVWTIVKNGDGTYSVSAAGSEQTTGSLLINNMPTPPSGAAWYQLVVHDTSDPDGTAASAKTYNLYTTTTDSSGTAQFVNPAYSAGALAIDGLALINVPSSAAATTNTFSLAFLYSGTSTVDPSLLTTNTDLADSAPQPTSPMAGDMSTGTFTLLSGQDTTTDVAASSSSGVLAFGWTGVNPDFWWPTSENGTNGGPPPIASYTNKVGAENIARIFFSGVDGAFVKPVDAVADIDGQWTTPTVQMGNGVYTVNMREYLPESPGHATALTPLSSALTLTVSIPTLSLTQAGRSALLVDNTGHSDVHGNWIRFEASDAASGLPHDATLVLYATDADGNLIGRDGSVGAGVTLADATLAKVGSVFSDTGTNLLTGAQQLYLAAGQQLHFAVQSGSGTIDMAPDVQVTTDGSNAATVDVGGFMLTAETLNDLSAAANVAASQRESDQPLLYLSHGDELKLEITGSGANTNSLGFVHLDMDAAGGWSVDGVAYGDTPEFKAALTSHLDGDLTIVRGGDTAFETTWTVAGDDGYYAPVLLTQNGDILFIGNENVGGHEYIRMYGENTFAFEDLTSEQNSDFDYNDMVMKITPVDHII</sequence>